<evidence type="ECO:0000313" key="7">
    <source>
        <dbReference type="EnsemblProtists" id="HpaP804756"/>
    </source>
</evidence>
<dbReference type="InterPro" id="IPR009675">
    <property type="entry name" value="TPX2_fam"/>
</dbReference>
<sequence length="316" mass="36845">MIPQLETSRRAATYRRPVEVIDHDAEELAKKFQARPLNRHILAPKAYSHYSSANPDSKNQLKQPTGPKLQTSARSATRMVASEQAASVAVEMERHRKERERRLAARQPGSTTQHKSVPVPVRRPVIPETPPLKSIQLHREYQASFRRKIEAEEEKREKQRVFRANPMRVTATPPKFEGSMKPVTEVQPFELPGERFHDQARERLEQARREEERQCLESSGTFRAKPMPIFEPDVTHVIPSTRPLTQTESPMLATKSRAVERAAFEAAEKERREREQAFRKQREQREHQLEEEEIKRLRREEMIFHARPVPEVNHSS</sequence>
<name>M4BEN8_HYAAE</name>
<evidence type="ECO:0000256" key="2">
    <source>
        <dbReference type="ARBA" id="ARBA00005885"/>
    </source>
</evidence>
<feature type="domain" description="TPX2 C-terminal" evidence="6">
    <location>
        <begin position="252"/>
        <end position="314"/>
    </location>
</feature>
<accession>M4BEN8</accession>
<dbReference type="PANTHER" id="PTHR14326">
    <property type="entry name" value="TARGETING PROTEIN FOR XKLP2"/>
    <property type="match status" value="1"/>
</dbReference>
<organism evidence="7 8">
    <name type="scientific">Hyaloperonospora arabidopsidis (strain Emoy2)</name>
    <name type="common">Downy mildew agent</name>
    <name type="synonym">Peronospora arabidopsidis</name>
    <dbReference type="NCBI Taxonomy" id="559515"/>
    <lineage>
        <taxon>Eukaryota</taxon>
        <taxon>Sar</taxon>
        <taxon>Stramenopiles</taxon>
        <taxon>Oomycota</taxon>
        <taxon>Peronosporomycetes</taxon>
        <taxon>Peronosporales</taxon>
        <taxon>Peronosporaceae</taxon>
        <taxon>Hyaloperonospora</taxon>
    </lineage>
</organism>
<protein>
    <recommendedName>
        <fullName evidence="6">TPX2 C-terminal domain-containing protein</fullName>
    </recommendedName>
</protein>
<feature type="compositionally biased region" description="Polar residues" evidence="5">
    <location>
        <begin position="49"/>
        <end position="75"/>
    </location>
</feature>
<comment type="subcellular location">
    <subcellularLocation>
        <location evidence="1">Cytoplasm</location>
        <location evidence="1">Cytoskeleton</location>
    </subcellularLocation>
</comment>
<evidence type="ECO:0000313" key="8">
    <source>
        <dbReference type="Proteomes" id="UP000011713"/>
    </source>
</evidence>
<dbReference type="GO" id="GO:0005874">
    <property type="term" value="C:microtubule"/>
    <property type="evidence" value="ECO:0007669"/>
    <property type="project" value="InterPro"/>
</dbReference>
<dbReference type="InParanoid" id="M4BEN8"/>
<evidence type="ECO:0000256" key="1">
    <source>
        <dbReference type="ARBA" id="ARBA00004245"/>
    </source>
</evidence>
<feature type="region of interest" description="Disordered" evidence="5">
    <location>
        <begin position="46"/>
        <end position="76"/>
    </location>
</feature>
<evidence type="ECO:0000256" key="4">
    <source>
        <dbReference type="ARBA" id="ARBA00023212"/>
    </source>
</evidence>
<evidence type="ECO:0000259" key="6">
    <source>
        <dbReference type="Pfam" id="PF06886"/>
    </source>
</evidence>
<dbReference type="HOGENOM" id="CLU_881250_0_0_1"/>
<reference evidence="7" key="2">
    <citation type="submission" date="2015-06" db="UniProtKB">
        <authorList>
            <consortium name="EnsemblProtists"/>
        </authorList>
    </citation>
    <scope>IDENTIFICATION</scope>
    <source>
        <strain evidence="7">Emoy2</strain>
    </source>
</reference>
<dbReference type="Proteomes" id="UP000011713">
    <property type="component" value="Unassembled WGS sequence"/>
</dbReference>
<feature type="region of interest" description="Disordered" evidence="5">
    <location>
        <begin position="266"/>
        <end position="293"/>
    </location>
</feature>
<dbReference type="GO" id="GO:0005819">
    <property type="term" value="C:spindle"/>
    <property type="evidence" value="ECO:0007669"/>
    <property type="project" value="InterPro"/>
</dbReference>
<dbReference type="eggNOG" id="ENOG502R9N1">
    <property type="taxonomic scope" value="Eukaryota"/>
</dbReference>
<comment type="similarity">
    <text evidence="2">Belongs to the TPX2 family.</text>
</comment>
<evidence type="ECO:0000256" key="3">
    <source>
        <dbReference type="ARBA" id="ARBA00022490"/>
    </source>
</evidence>
<dbReference type="GO" id="GO:0060236">
    <property type="term" value="P:regulation of mitotic spindle organization"/>
    <property type="evidence" value="ECO:0007669"/>
    <property type="project" value="InterPro"/>
</dbReference>
<dbReference type="EnsemblProtists" id="HpaT804756">
    <property type="protein sequence ID" value="HpaP804756"/>
    <property type="gene ID" value="HpaG804756"/>
</dbReference>
<dbReference type="Pfam" id="PF06886">
    <property type="entry name" value="TPX2"/>
    <property type="match status" value="1"/>
</dbReference>
<dbReference type="VEuPathDB" id="FungiDB:HpaG804756"/>
<reference evidence="8" key="1">
    <citation type="journal article" date="2010" name="Science">
        <title>Signatures of adaptation to obligate biotrophy in the Hyaloperonospora arabidopsidis genome.</title>
        <authorList>
            <person name="Baxter L."/>
            <person name="Tripathy S."/>
            <person name="Ishaque N."/>
            <person name="Boot N."/>
            <person name="Cabral A."/>
            <person name="Kemen E."/>
            <person name="Thines M."/>
            <person name="Ah-Fong A."/>
            <person name="Anderson R."/>
            <person name="Badejoko W."/>
            <person name="Bittner-Eddy P."/>
            <person name="Boore J.L."/>
            <person name="Chibucos M.C."/>
            <person name="Coates M."/>
            <person name="Dehal P."/>
            <person name="Delehaunty K."/>
            <person name="Dong S."/>
            <person name="Downton P."/>
            <person name="Dumas B."/>
            <person name="Fabro G."/>
            <person name="Fronick C."/>
            <person name="Fuerstenberg S.I."/>
            <person name="Fulton L."/>
            <person name="Gaulin E."/>
            <person name="Govers F."/>
            <person name="Hughes L."/>
            <person name="Humphray S."/>
            <person name="Jiang R.H."/>
            <person name="Judelson H."/>
            <person name="Kamoun S."/>
            <person name="Kyung K."/>
            <person name="Meijer H."/>
            <person name="Minx P."/>
            <person name="Morris P."/>
            <person name="Nelson J."/>
            <person name="Phuntumart V."/>
            <person name="Qutob D."/>
            <person name="Rehmany A."/>
            <person name="Rougon-Cardoso A."/>
            <person name="Ryden P."/>
            <person name="Torto-Alalibo T."/>
            <person name="Studholme D."/>
            <person name="Wang Y."/>
            <person name="Win J."/>
            <person name="Wood J."/>
            <person name="Clifton S.W."/>
            <person name="Rogers J."/>
            <person name="Van den Ackerveken G."/>
            <person name="Jones J.D."/>
            <person name="McDowell J.M."/>
            <person name="Beynon J."/>
            <person name="Tyler B.M."/>
        </authorList>
    </citation>
    <scope>NUCLEOTIDE SEQUENCE [LARGE SCALE GENOMIC DNA]</scope>
    <source>
        <strain evidence="8">Emoy2</strain>
    </source>
</reference>
<evidence type="ECO:0000256" key="5">
    <source>
        <dbReference type="SAM" id="MobiDB-lite"/>
    </source>
</evidence>
<keyword evidence="3" id="KW-0963">Cytoplasm</keyword>
<dbReference type="InterPro" id="IPR027329">
    <property type="entry name" value="TPX2_C"/>
</dbReference>
<keyword evidence="8" id="KW-1185">Reference proteome</keyword>
<keyword evidence="4" id="KW-0206">Cytoskeleton</keyword>
<proteinExistence type="inferred from homology"/>
<dbReference type="STRING" id="559515.M4BEN8"/>
<dbReference type="EMBL" id="JH598180">
    <property type="status" value="NOT_ANNOTATED_CDS"/>
    <property type="molecule type" value="Genomic_DNA"/>
</dbReference>
<dbReference type="AlphaFoldDB" id="M4BEN8"/>
<dbReference type="PANTHER" id="PTHR14326:SF44">
    <property type="entry name" value="TARGETING PROTEIN FOR XKLP2"/>
    <property type="match status" value="1"/>
</dbReference>